<gene>
    <name evidence="2" type="ORF">ING2E5A_0182</name>
</gene>
<dbReference type="Proteomes" id="UP000178485">
    <property type="component" value="Chromosome i"/>
</dbReference>
<evidence type="ECO:0000313" key="2">
    <source>
        <dbReference type="EMBL" id="SCM55263.1"/>
    </source>
</evidence>
<protein>
    <submittedName>
        <fullName evidence="2">Beta-lactamase</fullName>
    </submittedName>
</protein>
<dbReference type="PANTHER" id="PTHR43283:SF7">
    <property type="entry name" value="BETA-LACTAMASE-RELATED DOMAIN-CONTAINING PROTEIN"/>
    <property type="match status" value="1"/>
</dbReference>
<dbReference type="AlphaFoldDB" id="A0A1G4G3B5"/>
<reference evidence="2 3" key="1">
    <citation type="submission" date="2016-08" db="EMBL/GenBank/DDBJ databases">
        <authorList>
            <person name="Seilhamer J.J."/>
        </authorList>
    </citation>
    <scope>NUCLEOTIDE SEQUENCE [LARGE SCALE GENOMIC DNA]</scope>
    <source>
        <strain evidence="2">ING2-E5A</strain>
    </source>
</reference>
<dbReference type="PANTHER" id="PTHR43283">
    <property type="entry name" value="BETA-LACTAMASE-RELATED"/>
    <property type="match status" value="1"/>
</dbReference>
<organism evidence="2 3">
    <name type="scientific">Petrimonas mucosa</name>
    <dbReference type="NCBI Taxonomy" id="1642646"/>
    <lineage>
        <taxon>Bacteria</taxon>
        <taxon>Pseudomonadati</taxon>
        <taxon>Bacteroidota</taxon>
        <taxon>Bacteroidia</taxon>
        <taxon>Bacteroidales</taxon>
        <taxon>Dysgonomonadaceae</taxon>
        <taxon>Petrimonas</taxon>
    </lineage>
</organism>
<proteinExistence type="predicted"/>
<evidence type="ECO:0000313" key="3">
    <source>
        <dbReference type="Proteomes" id="UP000178485"/>
    </source>
</evidence>
<dbReference type="Gene3D" id="3.40.710.10">
    <property type="entry name" value="DD-peptidase/beta-lactamase superfamily"/>
    <property type="match status" value="1"/>
</dbReference>
<keyword evidence="3" id="KW-1185">Reference proteome</keyword>
<dbReference type="SUPFAM" id="SSF56601">
    <property type="entry name" value="beta-lactamase/transpeptidase-like"/>
    <property type="match status" value="1"/>
</dbReference>
<feature type="domain" description="Beta-lactamase-related" evidence="1">
    <location>
        <begin position="78"/>
        <end position="368"/>
    </location>
</feature>
<evidence type="ECO:0000259" key="1">
    <source>
        <dbReference type="Pfam" id="PF00144"/>
    </source>
</evidence>
<dbReference type="InterPro" id="IPR050789">
    <property type="entry name" value="Diverse_Enzym_Activities"/>
</dbReference>
<name>A0A1G4G3B5_9BACT</name>
<sequence>MKVLIAIFILLVSVTFKKCDNKTFILNETKTYFPLPDSLRGWRTLTGPEEIKKVAGIDPFKLNSAFDFVRTTTDNGGLLVVKNGYLVYEKYFGKGQREATPNLGSCGKSFTSIAVGILMDERPDLFPKGLNQKIFTPDYLPFNAFPLPDSRMADIQLGQLLSFTAGIRGNNPVFVNGIAREIDPVGPDGWYALVDTYALGIETGRMGKVPFSTQSLWCNPGEGYSYATASIHIASIMLRHITGNELEDYIDTHLATPLGWGRWGFGYKYARQVAHTPGGGGIALRSTDMLRFCYLLLNEGNWKGEQIVPKEYVRKATKASPYNPHFTYSLQFNINSNGSIPELPRDAYWKTGSGGHCFYVVPSLELIVWKMGGRDGQYGSNDTGLSEPEMLFEPLQSLPSDDNNRGDVYIKTLELIIKSCI</sequence>
<dbReference type="Pfam" id="PF00144">
    <property type="entry name" value="Beta-lactamase"/>
    <property type="match status" value="1"/>
</dbReference>
<dbReference type="STRING" id="1642646.ING2E5A_0182"/>
<dbReference type="InterPro" id="IPR001466">
    <property type="entry name" value="Beta-lactam-related"/>
</dbReference>
<dbReference type="KEGG" id="pmuc:ING2E5A_0182"/>
<dbReference type="EMBL" id="LT608328">
    <property type="protein sequence ID" value="SCM55263.1"/>
    <property type="molecule type" value="Genomic_DNA"/>
</dbReference>
<accession>A0A1G4G3B5</accession>
<dbReference type="InterPro" id="IPR012338">
    <property type="entry name" value="Beta-lactam/transpept-like"/>
</dbReference>